<evidence type="ECO:0000313" key="3">
    <source>
        <dbReference type="Proteomes" id="UP000479710"/>
    </source>
</evidence>
<dbReference type="AlphaFoldDB" id="A0A6G1DAT4"/>
<name>A0A6G1DAT4_9ORYZ</name>
<proteinExistence type="predicted"/>
<comment type="caution">
    <text evidence="2">The sequence shown here is derived from an EMBL/GenBank/DDBJ whole genome shotgun (WGS) entry which is preliminary data.</text>
</comment>
<reference evidence="2 3" key="1">
    <citation type="submission" date="2019-11" db="EMBL/GenBank/DDBJ databases">
        <title>Whole genome sequence of Oryza granulata.</title>
        <authorList>
            <person name="Li W."/>
        </authorList>
    </citation>
    <scope>NUCLEOTIDE SEQUENCE [LARGE SCALE GENOMIC DNA]</scope>
    <source>
        <strain evidence="3">cv. Menghai</strain>
        <tissue evidence="2">Leaf</tissue>
    </source>
</reference>
<dbReference type="EMBL" id="SPHZ02000006">
    <property type="protein sequence ID" value="KAF0909838.1"/>
    <property type="molecule type" value="Genomic_DNA"/>
</dbReference>
<accession>A0A6G1DAT4</accession>
<keyword evidence="3" id="KW-1185">Reference proteome</keyword>
<evidence type="ECO:0000256" key="1">
    <source>
        <dbReference type="SAM" id="MobiDB-lite"/>
    </source>
</evidence>
<feature type="region of interest" description="Disordered" evidence="1">
    <location>
        <begin position="46"/>
        <end position="66"/>
    </location>
</feature>
<organism evidence="2 3">
    <name type="scientific">Oryza meyeriana var. granulata</name>
    <dbReference type="NCBI Taxonomy" id="110450"/>
    <lineage>
        <taxon>Eukaryota</taxon>
        <taxon>Viridiplantae</taxon>
        <taxon>Streptophyta</taxon>
        <taxon>Embryophyta</taxon>
        <taxon>Tracheophyta</taxon>
        <taxon>Spermatophyta</taxon>
        <taxon>Magnoliopsida</taxon>
        <taxon>Liliopsida</taxon>
        <taxon>Poales</taxon>
        <taxon>Poaceae</taxon>
        <taxon>BOP clade</taxon>
        <taxon>Oryzoideae</taxon>
        <taxon>Oryzeae</taxon>
        <taxon>Oryzinae</taxon>
        <taxon>Oryza</taxon>
        <taxon>Oryza meyeriana</taxon>
    </lineage>
</organism>
<gene>
    <name evidence="2" type="ORF">E2562_000152</name>
</gene>
<sequence>MGDCGVRGVLPAVAARVGASRRATAACEGRRGRRLRAAVRRTAAPRVRWRRRRSDGDGGGSRRTSPVLRLCL</sequence>
<protein>
    <submittedName>
        <fullName evidence="2">Uncharacterized protein</fullName>
    </submittedName>
</protein>
<evidence type="ECO:0000313" key="2">
    <source>
        <dbReference type="EMBL" id="KAF0909838.1"/>
    </source>
</evidence>
<dbReference type="Proteomes" id="UP000479710">
    <property type="component" value="Unassembled WGS sequence"/>
</dbReference>